<dbReference type="PANTHER" id="PTHR19441">
    <property type="entry name" value="WHEY ACDIC PROTEIN WAP"/>
    <property type="match status" value="1"/>
</dbReference>
<dbReference type="FunFam" id="4.10.75.10:FF:000001">
    <property type="entry name" value="Anosmin 1"/>
    <property type="match status" value="1"/>
</dbReference>
<evidence type="ECO:0000256" key="5">
    <source>
        <dbReference type="ARBA" id="ARBA00022729"/>
    </source>
</evidence>
<proteinExistence type="inferred from homology"/>
<dbReference type="GO" id="GO:0004867">
    <property type="term" value="F:serine-type endopeptidase inhibitor activity"/>
    <property type="evidence" value="ECO:0007669"/>
    <property type="project" value="TreeGrafter"/>
</dbReference>
<sequence length="129" mass="13916">PTTSRLGSILWDGARAPPCTYTLHSCFAFPVKPGECPKVKIDPDYPCNQDCACDSECEGNKKCCPVGCARECFSPEKAGICPQAELERPNGNCTEECQSDAHCEGNQKCCQTGCGTSCWIPDVFLPDIS</sequence>
<reference evidence="11" key="2">
    <citation type="submission" date="2025-09" db="UniProtKB">
        <authorList>
            <consortium name="Ensembl"/>
        </authorList>
    </citation>
    <scope>IDENTIFICATION</scope>
</reference>
<comment type="function">
    <text evidence="1">Damages membranes of susceptible bacteria. Has no hemolytic activity. Not toxic to mice. Does not inhibit the proteinases elastase and cathepsin G.</text>
</comment>
<evidence type="ECO:0000256" key="7">
    <source>
        <dbReference type="ARBA" id="ARBA00023022"/>
    </source>
</evidence>
<dbReference type="Ensembl" id="ENSLLTT00000018448.1">
    <property type="protein sequence ID" value="ENSLLTP00000017789.1"/>
    <property type="gene ID" value="ENSLLTG00000013484.1"/>
</dbReference>
<organism evidence="11 12">
    <name type="scientific">Laticauda laticaudata</name>
    <name type="common">Blue-ringed sea krait</name>
    <name type="synonym">Blue-lipped sea krait</name>
    <dbReference type="NCBI Taxonomy" id="8630"/>
    <lineage>
        <taxon>Eukaryota</taxon>
        <taxon>Metazoa</taxon>
        <taxon>Chordata</taxon>
        <taxon>Craniata</taxon>
        <taxon>Vertebrata</taxon>
        <taxon>Euteleostomi</taxon>
        <taxon>Lepidosauria</taxon>
        <taxon>Squamata</taxon>
        <taxon>Bifurcata</taxon>
        <taxon>Unidentata</taxon>
        <taxon>Episquamata</taxon>
        <taxon>Toxicofera</taxon>
        <taxon>Serpentes</taxon>
        <taxon>Colubroidea</taxon>
        <taxon>Elapidae</taxon>
        <taxon>Laticaudinae</taxon>
        <taxon>Laticauda</taxon>
    </lineage>
</organism>
<evidence type="ECO:0000256" key="6">
    <source>
        <dbReference type="ARBA" id="ARBA00022737"/>
    </source>
</evidence>
<keyword evidence="7" id="KW-0044">Antibiotic</keyword>
<evidence type="ECO:0000256" key="1">
    <source>
        <dbReference type="ARBA" id="ARBA00002473"/>
    </source>
</evidence>
<protein>
    <recommendedName>
        <fullName evidence="10">WAP domain-containing protein</fullName>
    </recommendedName>
</protein>
<keyword evidence="3" id="KW-0964">Secreted</keyword>
<dbReference type="PRINTS" id="PR00003">
    <property type="entry name" value="4DISULPHCORE"/>
</dbReference>
<dbReference type="GeneTree" id="ENSGT01140000285085"/>
<dbReference type="AlphaFoldDB" id="A0A8C5SK14"/>
<comment type="subcellular location">
    <subcellularLocation>
        <location evidence="2">Secreted</location>
    </subcellularLocation>
</comment>
<feature type="domain" description="WAP" evidence="10">
    <location>
        <begin position="77"/>
        <end position="122"/>
    </location>
</feature>
<feature type="domain" description="WAP" evidence="10">
    <location>
        <begin position="29"/>
        <end position="76"/>
    </location>
</feature>
<evidence type="ECO:0000259" key="10">
    <source>
        <dbReference type="PROSITE" id="PS51390"/>
    </source>
</evidence>
<name>A0A8C5SK14_LATLA</name>
<dbReference type="GO" id="GO:0019731">
    <property type="term" value="P:antibacterial humoral response"/>
    <property type="evidence" value="ECO:0007669"/>
    <property type="project" value="TreeGrafter"/>
</dbReference>
<keyword evidence="6" id="KW-0677">Repeat</keyword>
<evidence type="ECO:0000256" key="4">
    <source>
        <dbReference type="ARBA" id="ARBA00022529"/>
    </source>
</evidence>
<evidence type="ECO:0000256" key="9">
    <source>
        <dbReference type="ARBA" id="ARBA00035122"/>
    </source>
</evidence>
<dbReference type="InterPro" id="IPR008197">
    <property type="entry name" value="WAP_dom"/>
</dbReference>
<dbReference type="Proteomes" id="UP000694406">
    <property type="component" value="Unplaced"/>
</dbReference>
<evidence type="ECO:0000256" key="2">
    <source>
        <dbReference type="ARBA" id="ARBA00004613"/>
    </source>
</evidence>
<dbReference type="InterPro" id="IPR050514">
    <property type="entry name" value="WAP_four-disulfide_core"/>
</dbReference>
<dbReference type="Gene3D" id="4.10.75.10">
    <property type="entry name" value="Elafin-like"/>
    <property type="match status" value="2"/>
</dbReference>
<accession>A0A8C5SK14</accession>
<evidence type="ECO:0000256" key="3">
    <source>
        <dbReference type="ARBA" id="ARBA00022525"/>
    </source>
</evidence>
<dbReference type="CDD" id="cd00199">
    <property type="entry name" value="WAP"/>
    <property type="match status" value="1"/>
</dbReference>
<dbReference type="SMART" id="SM00217">
    <property type="entry name" value="WAP"/>
    <property type="match status" value="2"/>
</dbReference>
<evidence type="ECO:0000256" key="8">
    <source>
        <dbReference type="ARBA" id="ARBA00023157"/>
    </source>
</evidence>
<keyword evidence="4" id="KW-0929">Antimicrobial</keyword>
<dbReference type="GO" id="GO:0045087">
    <property type="term" value="P:innate immune response"/>
    <property type="evidence" value="ECO:0007669"/>
    <property type="project" value="TreeGrafter"/>
</dbReference>
<dbReference type="Pfam" id="PF00095">
    <property type="entry name" value="WAP"/>
    <property type="match status" value="2"/>
</dbReference>
<dbReference type="PANTHER" id="PTHR19441:SF34">
    <property type="entry name" value="WAP FOUR-DISULFIDE CORE DOMAIN PROTEIN 2"/>
    <property type="match status" value="1"/>
</dbReference>
<dbReference type="SUPFAM" id="SSF57256">
    <property type="entry name" value="Elafin-like"/>
    <property type="match status" value="2"/>
</dbReference>
<comment type="similarity">
    <text evidence="9">Belongs to the venom waprin family.</text>
</comment>
<dbReference type="InterPro" id="IPR036645">
    <property type="entry name" value="Elafin-like_sf"/>
</dbReference>
<evidence type="ECO:0000313" key="12">
    <source>
        <dbReference type="Proteomes" id="UP000694406"/>
    </source>
</evidence>
<dbReference type="PROSITE" id="PS51390">
    <property type="entry name" value="WAP"/>
    <property type="match status" value="2"/>
</dbReference>
<dbReference type="GO" id="GO:0005615">
    <property type="term" value="C:extracellular space"/>
    <property type="evidence" value="ECO:0007669"/>
    <property type="project" value="TreeGrafter"/>
</dbReference>
<keyword evidence="8" id="KW-1015">Disulfide bond</keyword>
<reference evidence="11" key="1">
    <citation type="submission" date="2025-08" db="UniProtKB">
        <authorList>
            <consortium name="Ensembl"/>
        </authorList>
    </citation>
    <scope>IDENTIFICATION</scope>
</reference>
<evidence type="ECO:0000313" key="11">
    <source>
        <dbReference type="Ensembl" id="ENSLLTP00000017789.1"/>
    </source>
</evidence>
<keyword evidence="5" id="KW-0732">Signal</keyword>
<keyword evidence="12" id="KW-1185">Reference proteome</keyword>